<dbReference type="FunFam" id="3.40.50.150:FF:000009">
    <property type="entry name" value="23S rRNA (Uracil(1939)-C(5))-methyltransferase RlmD"/>
    <property type="match status" value="1"/>
</dbReference>
<dbReference type="PROSITE" id="PS01231">
    <property type="entry name" value="TRMA_2"/>
    <property type="match status" value="1"/>
</dbReference>
<feature type="binding site" evidence="4">
    <location>
        <position position="311"/>
    </location>
    <ligand>
        <name>S-adenosyl-L-methionine</name>
        <dbReference type="ChEBI" id="CHEBI:59789"/>
    </ligand>
</feature>
<protein>
    <submittedName>
        <fullName evidence="6">23S rRNA (Uracil(1939)-C(5))-methyltransferase RlmD</fullName>
        <ecNumber evidence="6">2.1.1.190</ecNumber>
    </submittedName>
</protein>
<organism evidence="6 7">
    <name type="scientific">Copranaerobaculum intestinale</name>
    <dbReference type="NCBI Taxonomy" id="2692629"/>
    <lineage>
        <taxon>Bacteria</taxon>
        <taxon>Bacillati</taxon>
        <taxon>Bacillota</taxon>
        <taxon>Erysipelotrichia</taxon>
        <taxon>Erysipelotrichales</taxon>
        <taxon>Erysipelotrichaceae</taxon>
        <taxon>Copranaerobaculum</taxon>
    </lineage>
</organism>
<dbReference type="Gene3D" id="3.40.50.150">
    <property type="entry name" value="Vaccinia Virus protein VP39"/>
    <property type="match status" value="1"/>
</dbReference>
<name>A0A6N8UBM6_9FIRM</name>
<dbReference type="PROSITE" id="PS01230">
    <property type="entry name" value="TRMA_1"/>
    <property type="match status" value="1"/>
</dbReference>
<feature type="active site" description="Nucleophile" evidence="4">
    <location>
        <position position="407"/>
    </location>
</feature>
<dbReference type="Gene3D" id="2.40.50.1070">
    <property type="match status" value="1"/>
</dbReference>
<dbReference type="FunFam" id="2.40.50.1070:FF:000003">
    <property type="entry name" value="23S rRNA (Uracil-5-)-methyltransferase RumA"/>
    <property type="match status" value="1"/>
</dbReference>
<dbReference type="Gene3D" id="2.40.50.140">
    <property type="entry name" value="Nucleic acid-binding proteins"/>
    <property type="match status" value="1"/>
</dbReference>
<keyword evidence="1 4" id="KW-0489">Methyltransferase</keyword>
<evidence type="ECO:0000313" key="7">
    <source>
        <dbReference type="Proteomes" id="UP000434036"/>
    </source>
</evidence>
<dbReference type="EC" id="2.1.1.190" evidence="6"/>
<dbReference type="InterPro" id="IPR030391">
    <property type="entry name" value="MeTrfase_TrmA_CS"/>
</dbReference>
<sequence length="472" mass="53576">MLKAGQKLNVRIAYVDDEGKGIAYDKRDAIMVSGVLADEVAEVQIQKRLKQGYSARLGKIVKPSKNRCEPVCPLFLRCGSCHLQHMQMNAQADWKQAMVERMVKESSLKDLQVQNVITATNPYGYRNKIIIGFTRDKQGVHAGFYEEYSHRIVPMEDCLLHDDLSNQLIRSLIAMVKKLRIEPYQEDRKKGILRHILIRKGAVSGQIMIVLITSQSAFPARGQFVDQIRKEWPAVKTIIQNINHRSTSIVLGSEEKVLFGSGYIEDELCGNTYRISASSFYQINHEQTEVLYQKALSLLETKGNETVLDTYCGIGTIGMTLAPHVKQVVGVELNKQAVKDAIQNAKRNHVDNIRFVAEDASVYMQKLAASRQRVDVVIMDPPRSGSTHQFIQACAQLKPRAILYISCNPKTQIRDLEVFKSKGYVSDKMYLVDLFPQTNHVESISFSIFIKDALRSIFLNFNNIMNDRVYKK</sequence>
<dbReference type="CDD" id="cd02440">
    <property type="entry name" value="AdoMet_MTases"/>
    <property type="match status" value="1"/>
</dbReference>
<comment type="caution">
    <text evidence="6">The sequence shown here is derived from an EMBL/GenBank/DDBJ whole genome shotgun (WGS) entry which is preliminary data.</text>
</comment>
<keyword evidence="3 4" id="KW-0949">S-adenosyl-L-methionine</keyword>
<keyword evidence="2 4" id="KW-0808">Transferase</keyword>
<feature type="binding site" evidence="4">
    <location>
        <position position="332"/>
    </location>
    <ligand>
        <name>S-adenosyl-L-methionine</name>
        <dbReference type="ChEBI" id="CHEBI:59789"/>
    </ligand>
</feature>
<comment type="similarity">
    <text evidence="4">Belongs to the class I-like SAM-binding methyltransferase superfamily. RNA M5U methyltransferase family.</text>
</comment>
<evidence type="ECO:0000313" key="6">
    <source>
        <dbReference type="EMBL" id="MXQ74143.1"/>
    </source>
</evidence>
<evidence type="ECO:0000256" key="2">
    <source>
        <dbReference type="ARBA" id="ARBA00022679"/>
    </source>
</evidence>
<accession>A0A6N8UBM6</accession>
<dbReference type="InterPro" id="IPR030390">
    <property type="entry name" value="MeTrfase_TrmA_AS"/>
</dbReference>
<evidence type="ECO:0000256" key="5">
    <source>
        <dbReference type="PROSITE-ProRule" id="PRU10015"/>
    </source>
</evidence>
<dbReference type="InterPro" id="IPR012340">
    <property type="entry name" value="NA-bd_OB-fold"/>
</dbReference>
<dbReference type="RefSeq" id="WP_160625528.1">
    <property type="nucleotide sequence ID" value="NZ_WUUQ01000003.1"/>
</dbReference>
<feature type="binding site" evidence="4">
    <location>
        <position position="282"/>
    </location>
    <ligand>
        <name>S-adenosyl-L-methionine</name>
        <dbReference type="ChEBI" id="CHEBI:59789"/>
    </ligand>
</feature>
<dbReference type="GO" id="GO:0070041">
    <property type="term" value="F:rRNA (uridine-C5-)-methyltransferase activity"/>
    <property type="evidence" value="ECO:0007669"/>
    <property type="project" value="TreeGrafter"/>
</dbReference>
<dbReference type="InterPro" id="IPR010280">
    <property type="entry name" value="U5_MeTrfase_fam"/>
</dbReference>
<dbReference type="Pfam" id="PF05958">
    <property type="entry name" value="tRNA_U5-meth_tr"/>
    <property type="match status" value="1"/>
</dbReference>
<evidence type="ECO:0000256" key="3">
    <source>
        <dbReference type="ARBA" id="ARBA00022691"/>
    </source>
</evidence>
<feature type="active site" evidence="5">
    <location>
        <position position="407"/>
    </location>
</feature>
<reference evidence="6 7" key="2">
    <citation type="submission" date="2020-01" db="EMBL/GenBank/DDBJ databases">
        <title>Clostridiaceae sp. nov. isolated from the gut of human by culturomics.</title>
        <authorList>
            <person name="Chang Y."/>
        </authorList>
    </citation>
    <scope>NUCLEOTIDE SEQUENCE [LARGE SCALE GENOMIC DNA]</scope>
    <source>
        <strain evidence="6 7">DONG20-135</strain>
    </source>
</reference>
<dbReference type="EMBL" id="WUUQ01000003">
    <property type="protein sequence ID" value="MXQ74143.1"/>
    <property type="molecule type" value="Genomic_DNA"/>
</dbReference>
<dbReference type="PANTHER" id="PTHR11061">
    <property type="entry name" value="RNA M5U METHYLTRANSFERASE"/>
    <property type="match status" value="1"/>
</dbReference>
<dbReference type="PANTHER" id="PTHR11061:SF30">
    <property type="entry name" value="TRNA (URACIL(54)-C(5))-METHYLTRANSFERASE"/>
    <property type="match status" value="1"/>
</dbReference>
<dbReference type="Proteomes" id="UP000434036">
    <property type="component" value="Unassembled WGS sequence"/>
</dbReference>
<reference evidence="6 7" key="1">
    <citation type="submission" date="2019-12" db="EMBL/GenBank/DDBJ databases">
        <authorList>
            <person name="Yang R."/>
        </authorList>
    </citation>
    <scope>NUCLEOTIDE SEQUENCE [LARGE SCALE GENOMIC DNA]</scope>
    <source>
        <strain evidence="6 7">DONG20-135</strain>
    </source>
</reference>
<dbReference type="NCBIfam" id="TIGR00479">
    <property type="entry name" value="rumA"/>
    <property type="match status" value="1"/>
</dbReference>
<gene>
    <name evidence="6" type="primary">rlmD</name>
    <name evidence="6" type="ORF">GSF08_09350</name>
</gene>
<feature type="binding site" evidence="4">
    <location>
        <position position="380"/>
    </location>
    <ligand>
        <name>S-adenosyl-L-methionine</name>
        <dbReference type="ChEBI" id="CHEBI:59789"/>
    </ligand>
</feature>
<dbReference type="SUPFAM" id="SSF50249">
    <property type="entry name" value="Nucleic acid-binding proteins"/>
    <property type="match status" value="1"/>
</dbReference>
<evidence type="ECO:0000256" key="4">
    <source>
        <dbReference type="PROSITE-ProRule" id="PRU01024"/>
    </source>
</evidence>
<keyword evidence="7" id="KW-1185">Reference proteome</keyword>
<dbReference type="SUPFAM" id="SSF53335">
    <property type="entry name" value="S-adenosyl-L-methionine-dependent methyltransferases"/>
    <property type="match status" value="1"/>
</dbReference>
<dbReference type="PROSITE" id="PS51687">
    <property type="entry name" value="SAM_MT_RNA_M5U"/>
    <property type="match status" value="1"/>
</dbReference>
<evidence type="ECO:0000256" key="1">
    <source>
        <dbReference type="ARBA" id="ARBA00022603"/>
    </source>
</evidence>
<proteinExistence type="inferred from homology"/>
<dbReference type="InterPro" id="IPR029063">
    <property type="entry name" value="SAM-dependent_MTases_sf"/>
</dbReference>
<dbReference type="AlphaFoldDB" id="A0A6N8UBM6"/>
<dbReference type="GO" id="GO:0070475">
    <property type="term" value="P:rRNA base methylation"/>
    <property type="evidence" value="ECO:0007669"/>
    <property type="project" value="TreeGrafter"/>
</dbReference>